<protein>
    <submittedName>
        <fullName evidence="1">RNA-binding protein</fullName>
    </submittedName>
</protein>
<dbReference type="EMBL" id="BK015472">
    <property type="protein sequence ID" value="DAE08655.1"/>
    <property type="molecule type" value="Genomic_DNA"/>
</dbReference>
<sequence>MNKTDDFVKSISSDDIPSIVTHCFDELMVLYHMVGNRQDIEICADGKMPISFMILMESEDDAIKLIDAMNGLDFSVYGTPYIVEMSRSAASIHTSIRAAC</sequence>
<reference evidence="1" key="1">
    <citation type="journal article" date="2021" name="Proc. Natl. Acad. Sci. U.S.A.">
        <title>A Catalog of Tens of Thousands of Viruses from Human Metagenomes Reveals Hidden Associations with Chronic Diseases.</title>
        <authorList>
            <person name="Tisza M.J."/>
            <person name="Buck C.B."/>
        </authorList>
    </citation>
    <scope>NUCLEOTIDE SEQUENCE</scope>
    <source>
        <strain evidence="1">CtwwN25</strain>
    </source>
</reference>
<organism evidence="1">
    <name type="scientific">Myoviridae sp. ctwwN25</name>
    <dbReference type="NCBI Taxonomy" id="2825209"/>
    <lineage>
        <taxon>Viruses</taxon>
        <taxon>Duplodnaviria</taxon>
        <taxon>Heunggongvirae</taxon>
        <taxon>Uroviricota</taxon>
        <taxon>Caudoviricetes</taxon>
    </lineage>
</organism>
<proteinExistence type="predicted"/>
<accession>A0A8S5PNB3</accession>
<name>A0A8S5PNB3_9CAUD</name>
<evidence type="ECO:0000313" key="1">
    <source>
        <dbReference type="EMBL" id="DAE08655.1"/>
    </source>
</evidence>